<evidence type="ECO:0000313" key="3">
    <source>
        <dbReference type="Proteomes" id="UP000663827"/>
    </source>
</evidence>
<keyword evidence="1" id="KW-0812">Transmembrane</keyword>
<feature type="transmembrane region" description="Helical" evidence="1">
    <location>
        <begin position="76"/>
        <end position="100"/>
    </location>
</feature>
<dbReference type="Proteomes" id="UP000663827">
    <property type="component" value="Unassembled WGS sequence"/>
</dbReference>
<reference evidence="2" key="1">
    <citation type="submission" date="2021-01" db="EMBL/GenBank/DDBJ databases">
        <authorList>
            <person name="Kaushik A."/>
        </authorList>
    </citation>
    <scope>NUCLEOTIDE SEQUENCE</scope>
    <source>
        <strain evidence="2">AG5</strain>
    </source>
</reference>
<dbReference type="EMBL" id="CAJNJQ010006470">
    <property type="protein sequence ID" value="CAE7229130.1"/>
    <property type="molecule type" value="Genomic_DNA"/>
</dbReference>
<evidence type="ECO:0000256" key="1">
    <source>
        <dbReference type="SAM" id="Phobius"/>
    </source>
</evidence>
<sequence length="109" mass="11966">TGEKRLLGLGKIGQSPFLERHLAPLPSVISLRGAITFPVEGFGFYLACSFSWGCSFGVTLQIGLDNPYPHDRIPYTVVPMLVSTVFVDSVITSVTLFYLVRSKKGFNPQ</sequence>
<dbReference type="AlphaFoldDB" id="A0A8H3EAK4"/>
<proteinExistence type="predicted"/>
<comment type="caution">
    <text evidence="2">The sequence shown here is derived from an EMBL/GenBank/DDBJ whole genome shotgun (WGS) entry which is preliminary data.</text>
</comment>
<dbReference type="OrthoDB" id="1723809at2759"/>
<keyword evidence="1" id="KW-0472">Membrane</keyword>
<name>A0A8H3EAK4_9AGAM</name>
<evidence type="ECO:0000313" key="2">
    <source>
        <dbReference type="EMBL" id="CAE7229130.1"/>
    </source>
</evidence>
<gene>
    <name evidence="2" type="ORF">RDB_LOCUS181707</name>
</gene>
<keyword evidence="1" id="KW-1133">Transmembrane helix</keyword>
<feature type="non-terminal residue" evidence="2">
    <location>
        <position position="1"/>
    </location>
</feature>
<protein>
    <submittedName>
        <fullName evidence="2">Uncharacterized protein</fullName>
    </submittedName>
</protein>
<accession>A0A8H3EAK4</accession>
<organism evidence="2 3">
    <name type="scientific">Rhizoctonia solani</name>
    <dbReference type="NCBI Taxonomy" id="456999"/>
    <lineage>
        <taxon>Eukaryota</taxon>
        <taxon>Fungi</taxon>
        <taxon>Dikarya</taxon>
        <taxon>Basidiomycota</taxon>
        <taxon>Agaricomycotina</taxon>
        <taxon>Agaricomycetes</taxon>
        <taxon>Cantharellales</taxon>
        <taxon>Ceratobasidiaceae</taxon>
        <taxon>Rhizoctonia</taxon>
    </lineage>
</organism>
<feature type="transmembrane region" description="Helical" evidence="1">
    <location>
        <begin position="42"/>
        <end position="64"/>
    </location>
</feature>